<feature type="region of interest" description="Disordered" evidence="1">
    <location>
        <begin position="1"/>
        <end position="69"/>
    </location>
</feature>
<comment type="caution">
    <text evidence="2">The sequence shown here is derived from an EMBL/GenBank/DDBJ whole genome shotgun (WGS) entry which is preliminary data.</text>
</comment>
<evidence type="ECO:0000313" key="3">
    <source>
        <dbReference type="Proteomes" id="UP001595528"/>
    </source>
</evidence>
<proteinExistence type="predicted"/>
<gene>
    <name evidence="2" type="ORF">ACFOGJ_07760</name>
</gene>
<sequence>MADGDDTRIGGQGNPALGPVQRVRQVASRGRARAGADDEGRTGEAPQQHHHLDDPGIRPGPRGGLPDWLGRNLNIYV</sequence>
<name>A0ABV7KXR4_9PROT</name>
<protein>
    <submittedName>
        <fullName evidence="2">Uncharacterized protein</fullName>
    </submittedName>
</protein>
<reference evidence="3" key="1">
    <citation type="journal article" date="2019" name="Int. J. Syst. Evol. Microbiol.">
        <title>The Global Catalogue of Microorganisms (GCM) 10K type strain sequencing project: providing services to taxonomists for standard genome sequencing and annotation.</title>
        <authorList>
            <consortium name="The Broad Institute Genomics Platform"/>
            <consortium name="The Broad Institute Genome Sequencing Center for Infectious Disease"/>
            <person name="Wu L."/>
            <person name="Ma J."/>
        </authorList>
    </citation>
    <scope>NUCLEOTIDE SEQUENCE [LARGE SCALE GENOMIC DNA]</scope>
    <source>
        <strain evidence="3">KCTC 42964</strain>
    </source>
</reference>
<keyword evidence="3" id="KW-1185">Reference proteome</keyword>
<accession>A0ABV7KXR4</accession>
<dbReference type="Proteomes" id="UP001595528">
    <property type="component" value="Unassembled WGS sequence"/>
</dbReference>
<dbReference type="RefSeq" id="WP_379899281.1">
    <property type="nucleotide sequence ID" value="NZ_JBHRTR010000020.1"/>
</dbReference>
<feature type="compositionally biased region" description="Low complexity" evidence="1">
    <location>
        <begin position="20"/>
        <end position="29"/>
    </location>
</feature>
<evidence type="ECO:0000256" key="1">
    <source>
        <dbReference type="SAM" id="MobiDB-lite"/>
    </source>
</evidence>
<organism evidence="2 3">
    <name type="scientific">Marinibaculum pumilum</name>
    <dbReference type="NCBI Taxonomy" id="1766165"/>
    <lineage>
        <taxon>Bacteria</taxon>
        <taxon>Pseudomonadati</taxon>
        <taxon>Pseudomonadota</taxon>
        <taxon>Alphaproteobacteria</taxon>
        <taxon>Rhodospirillales</taxon>
        <taxon>Rhodospirillaceae</taxon>
        <taxon>Marinibaculum</taxon>
    </lineage>
</organism>
<feature type="compositionally biased region" description="Low complexity" evidence="1">
    <location>
        <begin position="57"/>
        <end position="67"/>
    </location>
</feature>
<dbReference type="EMBL" id="JBHRTR010000020">
    <property type="protein sequence ID" value="MFC3227118.1"/>
    <property type="molecule type" value="Genomic_DNA"/>
</dbReference>
<evidence type="ECO:0000313" key="2">
    <source>
        <dbReference type="EMBL" id="MFC3227118.1"/>
    </source>
</evidence>